<dbReference type="AlphaFoldDB" id="A0A8H6HJG9"/>
<feature type="region of interest" description="Disordered" evidence="1">
    <location>
        <begin position="1"/>
        <end position="20"/>
    </location>
</feature>
<dbReference type="Proteomes" id="UP000521943">
    <property type="component" value="Unassembled WGS sequence"/>
</dbReference>
<accession>A0A8H6HJG9</accession>
<protein>
    <submittedName>
        <fullName evidence="2">Uncharacterized protein</fullName>
    </submittedName>
</protein>
<evidence type="ECO:0000313" key="3">
    <source>
        <dbReference type="Proteomes" id="UP000521943"/>
    </source>
</evidence>
<name>A0A8H6HJG9_9AGAR</name>
<dbReference type="EMBL" id="JACGCI010000074">
    <property type="protein sequence ID" value="KAF6748179.1"/>
    <property type="molecule type" value="Genomic_DNA"/>
</dbReference>
<evidence type="ECO:0000313" key="2">
    <source>
        <dbReference type="EMBL" id="KAF6748179.1"/>
    </source>
</evidence>
<proteinExistence type="predicted"/>
<reference evidence="2 3" key="1">
    <citation type="submission" date="2020-07" db="EMBL/GenBank/DDBJ databases">
        <title>Comparative genomics of pyrophilous fungi reveals a link between fire events and developmental genes.</title>
        <authorList>
            <consortium name="DOE Joint Genome Institute"/>
            <person name="Steindorff A.S."/>
            <person name="Carver A."/>
            <person name="Calhoun S."/>
            <person name="Stillman K."/>
            <person name="Liu H."/>
            <person name="Lipzen A."/>
            <person name="Pangilinan J."/>
            <person name="Labutti K."/>
            <person name="Bruns T.D."/>
            <person name="Grigoriev I.V."/>
        </authorList>
    </citation>
    <scope>NUCLEOTIDE SEQUENCE [LARGE SCALE GENOMIC DNA]</scope>
    <source>
        <strain evidence="2 3">CBS 144469</strain>
    </source>
</reference>
<organism evidence="2 3">
    <name type="scientific">Ephemerocybe angulata</name>
    <dbReference type="NCBI Taxonomy" id="980116"/>
    <lineage>
        <taxon>Eukaryota</taxon>
        <taxon>Fungi</taxon>
        <taxon>Dikarya</taxon>
        <taxon>Basidiomycota</taxon>
        <taxon>Agaricomycotina</taxon>
        <taxon>Agaricomycetes</taxon>
        <taxon>Agaricomycetidae</taxon>
        <taxon>Agaricales</taxon>
        <taxon>Agaricineae</taxon>
        <taxon>Psathyrellaceae</taxon>
        <taxon>Ephemerocybe</taxon>
    </lineage>
</organism>
<gene>
    <name evidence="2" type="ORF">DFP72DRAFT_1074644</name>
</gene>
<dbReference type="OrthoDB" id="3067176at2759"/>
<keyword evidence="3" id="KW-1185">Reference proteome</keyword>
<evidence type="ECO:0000256" key="1">
    <source>
        <dbReference type="SAM" id="MobiDB-lite"/>
    </source>
</evidence>
<comment type="caution">
    <text evidence="2">The sequence shown here is derived from an EMBL/GenBank/DDBJ whole genome shotgun (WGS) entry which is preliminary data.</text>
</comment>
<sequence length="229" mass="25049">MPQYTHTRHGSRELAPAGTPAPAPFTLNLAPISVDHHPAALAADPGLQPINAISPLLYTLKHTDYYYIKDQEGQPLYSLNHNLVNALQWSCQGLVASTIEAVAGPTGTAYMNNLPDNVFAEIDMPRPALLHPANRFAFNPLHGYGTYDALTELFARHQRWGLEMAQWMLDAREAARAKGPGSCSWNWDRVQMPAPAVGTTSALATQAEIIEISSGSEVSNDSSDEEEWE</sequence>